<proteinExistence type="inferred from homology"/>
<dbReference type="EMBL" id="JAMTCP010000022">
    <property type="protein sequence ID" value="MCP2260002.1"/>
    <property type="molecule type" value="Genomic_DNA"/>
</dbReference>
<dbReference type="InterPro" id="IPR018485">
    <property type="entry name" value="FGGY_C"/>
</dbReference>
<dbReference type="PANTHER" id="PTHR43095">
    <property type="entry name" value="SUGAR KINASE"/>
    <property type="match status" value="1"/>
</dbReference>
<dbReference type="CDD" id="cd07783">
    <property type="entry name" value="ASKHA_NBD_FGGY_SePSK_AtXK1-like"/>
    <property type="match status" value="1"/>
</dbReference>
<dbReference type="Pfam" id="PF00370">
    <property type="entry name" value="FGGY_N"/>
    <property type="match status" value="1"/>
</dbReference>
<protein>
    <submittedName>
        <fullName evidence="7">Sugar (Pentulose or hexulose) kinase</fullName>
    </submittedName>
</protein>
<organism evidence="7 8">
    <name type="scientific">Streptoalloteichus tenebrarius (strain ATCC 17920 / DSM 40477 / JCM 4838 / CBS 697.72 / NBRC 16177 / NCIMB 11028 / NRRL B-12390 / A12253. 1 / ISP 5477)</name>
    <name type="common">Streptomyces tenebrarius</name>
    <dbReference type="NCBI Taxonomy" id="1933"/>
    <lineage>
        <taxon>Bacteria</taxon>
        <taxon>Bacillati</taxon>
        <taxon>Actinomycetota</taxon>
        <taxon>Actinomycetes</taxon>
        <taxon>Pseudonocardiales</taxon>
        <taxon>Pseudonocardiaceae</taxon>
        <taxon>Streptoalloteichus</taxon>
    </lineage>
</organism>
<evidence type="ECO:0000259" key="5">
    <source>
        <dbReference type="Pfam" id="PF00370"/>
    </source>
</evidence>
<evidence type="ECO:0000259" key="6">
    <source>
        <dbReference type="Pfam" id="PF02782"/>
    </source>
</evidence>
<reference evidence="7 8" key="1">
    <citation type="submission" date="2022-06" db="EMBL/GenBank/DDBJ databases">
        <title>Genomic Encyclopedia of Archaeal and Bacterial Type Strains, Phase II (KMG-II): from individual species to whole genera.</title>
        <authorList>
            <person name="Goeker M."/>
        </authorList>
    </citation>
    <scope>NUCLEOTIDE SEQUENCE [LARGE SCALE GENOMIC DNA]</scope>
    <source>
        <strain evidence="7 8">DSM 40477</strain>
    </source>
</reference>
<keyword evidence="8" id="KW-1185">Reference proteome</keyword>
<name>A0ABT1HWW7_STRSD</name>
<evidence type="ECO:0000256" key="4">
    <source>
        <dbReference type="ARBA" id="ARBA00022777"/>
    </source>
</evidence>
<dbReference type="PIRSF" id="PIRSF000538">
    <property type="entry name" value="GlpK"/>
    <property type="match status" value="1"/>
</dbReference>
<evidence type="ECO:0000256" key="2">
    <source>
        <dbReference type="ARBA" id="ARBA00022629"/>
    </source>
</evidence>
<dbReference type="InterPro" id="IPR018484">
    <property type="entry name" value="FGGY_N"/>
</dbReference>
<keyword evidence="2" id="KW-0859">Xylose metabolism</keyword>
<sequence>MTADQNTPVWLGVDLGTQSVRAVAVDETGRVAGAGTHPLRSHRDGPRHEQDPEQWWDAVRVACRQAMAEIEPGRVRGLAVDATSGTILLADAHGTPLTPGLMYDDARATAEASIVDGAGGEVWQELGYRRMQPSWALPKLVWLLRNRPELAARRDVRLLHQADLVTWRLVGSPVPTDASHALKTGYHLLADRWPTEVLDVLGVAEHLLPPVVPPGTTLGVVGATAAAETGIPAGTPVIAGMTDGCAAQLGAGALDVGSWNSVLGTTLVLKGVSDHLVRDPAGVVYCHRGPAGTWLPGGASSSGAGVLSREFPDADLVELTARAADRAPDAVAYPLASTGGERFPFRAPDAEPFVLGDPGDQAGLFHAHLVGVACVERLCLDYLDSLGAPTDGALSLTGGGARNPYWCQLRADLLGRRVRLPEHTEAAHGMAVLAAASHFGGPAEAARAMVRVREVLDPRPERTRRLLATYLRLVDELTRRGWLDAAVADHARRRAEQ</sequence>
<dbReference type="InterPro" id="IPR050406">
    <property type="entry name" value="FGGY_Carb_Kinase"/>
</dbReference>
<dbReference type="Proteomes" id="UP001205311">
    <property type="component" value="Unassembled WGS sequence"/>
</dbReference>
<evidence type="ECO:0000313" key="8">
    <source>
        <dbReference type="Proteomes" id="UP001205311"/>
    </source>
</evidence>
<evidence type="ECO:0000313" key="7">
    <source>
        <dbReference type="EMBL" id="MCP2260002.1"/>
    </source>
</evidence>
<keyword evidence="2" id="KW-0119">Carbohydrate metabolism</keyword>
<feature type="domain" description="Carbohydrate kinase FGGY C-terminal" evidence="6">
    <location>
        <begin position="261"/>
        <end position="437"/>
    </location>
</feature>
<dbReference type="InterPro" id="IPR000577">
    <property type="entry name" value="Carb_kinase_FGGY"/>
</dbReference>
<dbReference type="SUPFAM" id="SSF53067">
    <property type="entry name" value="Actin-like ATPase domain"/>
    <property type="match status" value="2"/>
</dbReference>
<feature type="domain" description="Carbohydrate kinase FGGY N-terminal" evidence="5">
    <location>
        <begin position="9"/>
        <end position="250"/>
    </location>
</feature>
<keyword evidence="3" id="KW-0808">Transferase</keyword>
<accession>A0ABT1HWW7</accession>
<dbReference type="RefSeq" id="WP_253670881.1">
    <property type="nucleotide sequence ID" value="NZ_JAMTCP010000022.1"/>
</dbReference>
<evidence type="ECO:0000256" key="1">
    <source>
        <dbReference type="ARBA" id="ARBA00009156"/>
    </source>
</evidence>
<dbReference type="PANTHER" id="PTHR43095:SF5">
    <property type="entry name" value="XYLULOSE KINASE"/>
    <property type="match status" value="1"/>
</dbReference>
<dbReference type="Gene3D" id="3.30.420.40">
    <property type="match status" value="2"/>
</dbReference>
<comment type="similarity">
    <text evidence="1">Belongs to the FGGY kinase family.</text>
</comment>
<evidence type="ECO:0000256" key="3">
    <source>
        <dbReference type="ARBA" id="ARBA00022679"/>
    </source>
</evidence>
<gene>
    <name evidence="7" type="ORF">LX15_003713</name>
</gene>
<keyword evidence="4 7" id="KW-0418">Kinase</keyword>
<dbReference type="Pfam" id="PF02782">
    <property type="entry name" value="FGGY_C"/>
    <property type="match status" value="1"/>
</dbReference>
<comment type="caution">
    <text evidence="7">The sequence shown here is derived from an EMBL/GenBank/DDBJ whole genome shotgun (WGS) entry which is preliminary data.</text>
</comment>
<dbReference type="InterPro" id="IPR043129">
    <property type="entry name" value="ATPase_NBD"/>
</dbReference>
<dbReference type="GO" id="GO:0016301">
    <property type="term" value="F:kinase activity"/>
    <property type="evidence" value="ECO:0007669"/>
    <property type="project" value="UniProtKB-KW"/>
</dbReference>